<feature type="compositionally biased region" description="Basic residues" evidence="1">
    <location>
        <begin position="468"/>
        <end position="486"/>
    </location>
</feature>
<feature type="compositionally biased region" description="Acidic residues" evidence="1">
    <location>
        <begin position="437"/>
        <end position="450"/>
    </location>
</feature>
<evidence type="ECO:0008006" key="4">
    <source>
        <dbReference type="Google" id="ProtNLM"/>
    </source>
</evidence>
<dbReference type="PANTHER" id="PTHR31008:SF0">
    <property type="entry name" value="CSL1"/>
    <property type="match status" value="1"/>
</dbReference>
<feature type="compositionally biased region" description="Acidic residues" evidence="1">
    <location>
        <begin position="371"/>
        <end position="389"/>
    </location>
</feature>
<reference evidence="2" key="1">
    <citation type="submission" date="2023-10" db="EMBL/GenBank/DDBJ databases">
        <authorList>
            <person name="Domelevo Entfellner J.-B."/>
        </authorList>
    </citation>
    <scope>NUCLEOTIDE SEQUENCE</scope>
</reference>
<proteinExistence type="predicted"/>
<feature type="compositionally biased region" description="Basic and acidic residues" evidence="1">
    <location>
        <begin position="390"/>
        <end position="406"/>
    </location>
</feature>
<dbReference type="PANTHER" id="PTHR31008">
    <property type="entry name" value="COP1-INTERACTING PROTEIN-RELATED"/>
    <property type="match status" value="1"/>
</dbReference>
<dbReference type="AlphaFoldDB" id="A0AA86SW54"/>
<protein>
    <recommendedName>
        <fullName evidence="4">COP1-interacting protein 7</fullName>
    </recommendedName>
</protein>
<feature type="compositionally biased region" description="Polar residues" evidence="1">
    <location>
        <begin position="501"/>
        <end position="513"/>
    </location>
</feature>
<feature type="compositionally biased region" description="Polar residues" evidence="1">
    <location>
        <begin position="914"/>
        <end position="931"/>
    </location>
</feature>
<dbReference type="Proteomes" id="UP001189624">
    <property type="component" value="Chromosome 6"/>
</dbReference>
<name>A0AA86SW54_9FABA</name>
<evidence type="ECO:0000313" key="2">
    <source>
        <dbReference type="EMBL" id="CAJ1961610.1"/>
    </source>
</evidence>
<gene>
    <name evidence="2" type="ORF">AYBTSS11_LOCUS18816</name>
</gene>
<evidence type="ECO:0000256" key="1">
    <source>
        <dbReference type="SAM" id="MobiDB-lite"/>
    </source>
</evidence>
<feature type="compositionally biased region" description="Polar residues" evidence="1">
    <location>
        <begin position="803"/>
        <end position="816"/>
    </location>
</feature>
<dbReference type="Gramene" id="rna-AYBTSS11_LOCUS18816">
    <property type="protein sequence ID" value="CAJ1961610.1"/>
    <property type="gene ID" value="gene-AYBTSS11_LOCUS18816"/>
</dbReference>
<dbReference type="EMBL" id="OY731403">
    <property type="protein sequence ID" value="CAJ1961610.1"/>
    <property type="molecule type" value="Genomic_DNA"/>
</dbReference>
<feature type="region of interest" description="Disordered" evidence="1">
    <location>
        <begin position="780"/>
        <end position="931"/>
    </location>
</feature>
<feature type="compositionally biased region" description="Basic and acidic residues" evidence="1">
    <location>
        <begin position="856"/>
        <end position="881"/>
    </location>
</feature>
<sequence length="931" mass="103665">MASNSKAILDYALFQLTPTRTRCELLVFCGGAHQKIASGLFEPFVSHLKFVRDEISKGGYSIKLLPPSNSAFWFTRATFERFVRFVSTPAILERFVSLENEILQIESSFQANALSMSNATPDEGIVPQNNGNTRRLSDSAKLNDVLEGVDNKEEESSKVSLHRLLESRIALLRKEQAMAYSRGLVAGFEIDSIDDLIYFANAFGAIRLREACINFKELWKKKHADDLWIKEVAAMQSSLPPALSLSGSSGIILANDIIAHDQNSVASGDGNVLSETSNSNLNKREDVNLPTPDQKPSHTANVHMPMPWPYNMPPYMYNLPQMPSYQGYPMTNMQTVPPYLLSNMQWSSELGVNQKSSSTKKDKSHKKRAEEYEEDQQSESSDPESGSESDLEKQNHSSNSSKDDPKRKKHRRKSSGTVVIRNINYITPKRRNGNEDGVSDESFEEDDVIDEQTIKQKVGVALESLQKVHKSEKRANGKKAVIRHNGTKSSDATEEDLPENLSDTSEGGNKNDNWSAFQNLLKIDEVTGTDGLERTQSIDVQDEHFVVRSSEERMPYAASSNPNLDFKEVLKNPKASHDSFIVTQRGGGNEGGSKLDEYVDNCGPVTKGRDNVGEEMLLSHRSKELGNELGDPLSTFSADSLQTKGRTSDDWFIVENLEKMRSPDPSIVPAVFDGDYTSPVNGHSQSEKRSERTLIDDSFMIQGQLVDNDLSDSQWKTDLSMVADLTVANKLKSDAAASNGALSKNQEPNDLFVVLQRDSGLDSVEGSRKMDYEIDFSFSETDRRSSIDHSHDEVNDNLPASPVKTNASKSKVSGTKSSEKDEKSKALRSSFGKGKPEIISRARKPSLPNRPIVPKSKREQEDEIRKKMEELRNERQRRIAERTASSGLARGVPKKDQIEGKTARVSPKSDKNKTQPVKETNRTSSVKVRGI</sequence>
<feature type="region of interest" description="Disordered" evidence="1">
    <location>
        <begin position="468"/>
        <end position="513"/>
    </location>
</feature>
<accession>A0AA86SW54</accession>
<feature type="region of interest" description="Disordered" evidence="1">
    <location>
        <begin position="268"/>
        <end position="302"/>
    </location>
</feature>
<organism evidence="2 3">
    <name type="scientific">Sphenostylis stenocarpa</name>
    <dbReference type="NCBI Taxonomy" id="92480"/>
    <lineage>
        <taxon>Eukaryota</taxon>
        <taxon>Viridiplantae</taxon>
        <taxon>Streptophyta</taxon>
        <taxon>Embryophyta</taxon>
        <taxon>Tracheophyta</taxon>
        <taxon>Spermatophyta</taxon>
        <taxon>Magnoliopsida</taxon>
        <taxon>eudicotyledons</taxon>
        <taxon>Gunneridae</taxon>
        <taxon>Pentapetalae</taxon>
        <taxon>rosids</taxon>
        <taxon>fabids</taxon>
        <taxon>Fabales</taxon>
        <taxon>Fabaceae</taxon>
        <taxon>Papilionoideae</taxon>
        <taxon>50 kb inversion clade</taxon>
        <taxon>NPAAA clade</taxon>
        <taxon>indigoferoid/millettioid clade</taxon>
        <taxon>Phaseoleae</taxon>
        <taxon>Sphenostylis</taxon>
    </lineage>
</organism>
<feature type="compositionally biased region" description="Basic and acidic residues" evidence="1">
    <location>
        <begin position="893"/>
        <end position="913"/>
    </location>
</feature>
<feature type="compositionally biased region" description="Basic and acidic residues" evidence="1">
    <location>
        <begin position="780"/>
        <end position="794"/>
    </location>
</feature>
<evidence type="ECO:0000313" key="3">
    <source>
        <dbReference type="Proteomes" id="UP001189624"/>
    </source>
</evidence>
<keyword evidence="3" id="KW-1185">Reference proteome</keyword>
<feature type="region of interest" description="Disordered" evidence="1">
    <location>
        <begin position="351"/>
        <end position="450"/>
    </location>
</feature>